<dbReference type="PANTHER" id="PTHR36842:SF1">
    <property type="entry name" value="PROTEIN TOLB"/>
    <property type="match status" value="1"/>
</dbReference>
<dbReference type="SUPFAM" id="SSF69304">
    <property type="entry name" value="Tricorn protease N-terminal domain"/>
    <property type="match status" value="1"/>
</dbReference>
<dbReference type="PANTHER" id="PTHR36842">
    <property type="entry name" value="PROTEIN TOLB HOMOLOG"/>
    <property type="match status" value="1"/>
</dbReference>
<dbReference type="Proteomes" id="UP000590442">
    <property type="component" value="Unassembled WGS sequence"/>
</dbReference>
<organism evidence="4 5">
    <name type="scientific">Saonia flava</name>
    <dbReference type="NCBI Taxonomy" id="523696"/>
    <lineage>
        <taxon>Bacteria</taxon>
        <taxon>Pseudomonadati</taxon>
        <taxon>Bacteroidota</taxon>
        <taxon>Flavobacteriia</taxon>
        <taxon>Flavobacteriales</taxon>
        <taxon>Flavobacteriaceae</taxon>
        <taxon>Saonia</taxon>
    </lineage>
</organism>
<keyword evidence="2" id="KW-0472">Membrane</keyword>
<evidence type="ECO:0000256" key="3">
    <source>
        <dbReference type="SAM" id="SignalP"/>
    </source>
</evidence>
<dbReference type="Pfam" id="PF07676">
    <property type="entry name" value="PD40"/>
    <property type="match status" value="7"/>
</dbReference>
<gene>
    <name evidence="4" type="ORF">GGR42_000153</name>
</gene>
<keyword evidence="3" id="KW-0732">Signal</keyword>
<comment type="similarity">
    <text evidence="1">Belongs to the TolB family.</text>
</comment>
<sequence length="768" mass="87223">MKKITILIAFFTIFGSISQAQEKVFYSSFRPQGWDIYLSKDDGKSFSKFTEHESLDYDAKISPDGKWVVFTSERNGRPQLFLKSIQDGSNPRLLVTSNSMQDQMDFSPDGEWMAFVSTHEGNSDIYKLPFSPLDTLDISEAVNLTNNKGGDFRPKFSNDGKKIAFSSDRAHETKPLPRLVFTMQRTGDIYVMNADGSSTNRLTNSKDWEGSPVWSKDDKEILYYSADYLYNNGNESFKLFKMSNTGENARQISPDTYSCVSPLMKSDGKILFTSFIEEPNGFSILGLDPKTKEIDSSLVQQMNMLNVDYHDSGIMLYHGGETPKQEPTNMDDFVGDLLVKNSPQVIKDIPNKTLSFYGIRRSFAAPATPDGKIVYSVAKANSFQEAIAPFAYPVLLLPLLAIVWLLYGIYQSVKKRKTISFWKHLIFSLVAVVVVAFLVRTTDNQLFFKVMPISTVKSFLLVTATVLLVLGILAYFMYTKRRQSQKPIASLYKLYTFMFIPYALVILYAGLMLSSFFNTEKDFYAVDYAANKIEHLFNFRPDSGFNPQFSNIIDTKVTPDGKYLQFSVGGFRRSPEARGCVYRYHFENKSLERVTDLESNTGFADYSEDNKVMVFRSGRTGNMDIYVEENGTTTNITNSPDKETFPVISYDGDKIAYCSDVSGIDKDGTVKTMDIYLTEKVNNVWSEPKQLTTYSGQEGHPHFSPNGEWLIYTSEEFGINDEQPLIQPYIFSPQMYGEITAIRLADGEKFRLTHNKWEDGAPLWLKEN</sequence>
<dbReference type="RefSeq" id="WP_167959870.1">
    <property type="nucleotide sequence ID" value="NZ_JAATJJ010000001.1"/>
</dbReference>
<feature type="transmembrane region" description="Helical" evidence="2">
    <location>
        <begin position="499"/>
        <end position="517"/>
    </location>
</feature>
<dbReference type="InterPro" id="IPR011659">
    <property type="entry name" value="WD40"/>
</dbReference>
<proteinExistence type="inferred from homology"/>
<feature type="chain" id="PRO_5033016802" evidence="3">
    <location>
        <begin position="21"/>
        <end position="768"/>
    </location>
</feature>
<keyword evidence="5" id="KW-1185">Reference proteome</keyword>
<reference evidence="4 5" key="1">
    <citation type="submission" date="2020-03" db="EMBL/GenBank/DDBJ databases">
        <title>Genomic Encyclopedia of Type Strains, Phase IV (KMG-IV): sequencing the most valuable type-strain genomes for metagenomic binning, comparative biology and taxonomic classification.</title>
        <authorList>
            <person name="Goeker M."/>
        </authorList>
    </citation>
    <scope>NUCLEOTIDE SEQUENCE [LARGE SCALE GENOMIC DNA]</scope>
    <source>
        <strain evidence="4 5">DSM 29762</strain>
    </source>
</reference>
<accession>A0A846QNN0</accession>
<evidence type="ECO:0000313" key="4">
    <source>
        <dbReference type="EMBL" id="NJB69691.1"/>
    </source>
</evidence>
<dbReference type="EMBL" id="JAATJJ010000001">
    <property type="protein sequence ID" value="NJB69691.1"/>
    <property type="molecule type" value="Genomic_DNA"/>
</dbReference>
<feature type="transmembrane region" description="Helical" evidence="2">
    <location>
        <begin position="421"/>
        <end position="439"/>
    </location>
</feature>
<feature type="transmembrane region" description="Helical" evidence="2">
    <location>
        <begin position="390"/>
        <end position="409"/>
    </location>
</feature>
<keyword evidence="2" id="KW-1133">Transmembrane helix</keyword>
<feature type="signal peptide" evidence="3">
    <location>
        <begin position="1"/>
        <end position="20"/>
    </location>
</feature>
<dbReference type="SUPFAM" id="SSF75011">
    <property type="entry name" value="3-carboxy-cis,cis-mucoante lactonizing enzyme"/>
    <property type="match status" value="1"/>
</dbReference>
<keyword evidence="2" id="KW-0812">Transmembrane</keyword>
<evidence type="ECO:0000256" key="2">
    <source>
        <dbReference type="SAM" id="Phobius"/>
    </source>
</evidence>
<name>A0A846QNN0_9FLAO</name>
<dbReference type="InterPro" id="IPR011042">
    <property type="entry name" value="6-blade_b-propeller_TolB-like"/>
</dbReference>
<feature type="transmembrane region" description="Helical" evidence="2">
    <location>
        <begin position="459"/>
        <end position="478"/>
    </location>
</feature>
<dbReference type="AlphaFoldDB" id="A0A846QNN0"/>
<evidence type="ECO:0000313" key="5">
    <source>
        <dbReference type="Proteomes" id="UP000590442"/>
    </source>
</evidence>
<protein>
    <submittedName>
        <fullName evidence="4">Tol biopolymer transport system component</fullName>
    </submittedName>
</protein>
<dbReference type="Gene3D" id="2.120.10.30">
    <property type="entry name" value="TolB, C-terminal domain"/>
    <property type="match status" value="4"/>
</dbReference>
<evidence type="ECO:0000256" key="1">
    <source>
        <dbReference type="ARBA" id="ARBA00009820"/>
    </source>
</evidence>
<comment type="caution">
    <text evidence="4">The sequence shown here is derived from an EMBL/GenBank/DDBJ whole genome shotgun (WGS) entry which is preliminary data.</text>
</comment>